<comment type="subcellular location">
    <subcellularLocation>
        <location evidence="1">Nucleus</location>
    </subcellularLocation>
</comment>
<dbReference type="InterPro" id="IPR031781">
    <property type="entry name" value="SF3A2_dom"/>
</dbReference>
<dbReference type="InterPro" id="IPR002500">
    <property type="entry name" value="PAPS_reduct_dom"/>
</dbReference>
<keyword evidence="16" id="KW-0067">ATP-binding</keyword>
<keyword evidence="13" id="KW-0863">Zinc-finger</keyword>
<evidence type="ECO:0000256" key="6">
    <source>
        <dbReference type="ARBA" id="ARBA00022643"/>
    </source>
</evidence>
<dbReference type="PROSITE" id="PS50171">
    <property type="entry name" value="ZF_MATRIN"/>
    <property type="match status" value="1"/>
</dbReference>
<proteinExistence type="inferred from homology"/>
<evidence type="ECO:0000313" key="23">
    <source>
        <dbReference type="EMBL" id="QWU86410.1"/>
    </source>
</evidence>
<dbReference type="EC" id="2.7.7.2" evidence="4"/>
<evidence type="ECO:0000256" key="12">
    <source>
        <dbReference type="ARBA" id="ARBA00022741"/>
    </source>
</evidence>
<keyword evidence="17" id="KW-0508">mRNA splicing</keyword>
<protein>
    <recommendedName>
        <fullName evidence="4">FAD synthase</fullName>
        <ecNumber evidence="4">2.7.7.2</ecNumber>
    </recommendedName>
    <alternativeName>
        <fullName evidence="19">FAD pyrophosphorylase</fullName>
    </alternativeName>
    <alternativeName>
        <fullName evidence="20">FMN adenylyltransferase</fullName>
    </alternativeName>
</protein>
<keyword evidence="7" id="KW-0507">mRNA processing</keyword>
<evidence type="ECO:0000256" key="15">
    <source>
        <dbReference type="ARBA" id="ARBA00022833"/>
    </source>
</evidence>
<evidence type="ECO:0000256" key="13">
    <source>
        <dbReference type="ARBA" id="ARBA00022771"/>
    </source>
</evidence>
<dbReference type="Gene3D" id="2.60.40.2690">
    <property type="match status" value="1"/>
</dbReference>
<evidence type="ECO:0000256" key="14">
    <source>
        <dbReference type="ARBA" id="ARBA00022827"/>
    </source>
</evidence>
<evidence type="ECO:0000256" key="2">
    <source>
        <dbReference type="ARBA" id="ARBA00004726"/>
    </source>
</evidence>
<evidence type="ECO:0000256" key="7">
    <source>
        <dbReference type="ARBA" id="ARBA00022664"/>
    </source>
</evidence>
<evidence type="ECO:0000256" key="11">
    <source>
        <dbReference type="ARBA" id="ARBA00022728"/>
    </source>
</evidence>
<dbReference type="Pfam" id="PF01507">
    <property type="entry name" value="PAPS_reduct"/>
    <property type="match status" value="2"/>
</dbReference>
<evidence type="ECO:0000256" key="4">
    <source>
        <dbReference type="ARBA" id="ARBA00012393"/>
    </source>
</evidence>
<dbReference type="PANTHER" id="PTHR23293">
    <property type="entry name" value="FAD SYNTHETASE-RELATED FMN ADENYLYLTRANSFERASE"/>
    <property type="match status" value="1"/>
</dbReference>
<dbReference type="SUPFAM" id="SSF52402">
    <property type="entry name" value="Adenine nucleotide alpha hydrolases-like"/>
    <property type="match status" value="1"/>
</dbReference>
<dbReference type="SUPFAM" id="SSF57667">
    <property type="entry name" value="beta-beta-alpha zinc fingers"/>
    <property type="match status" value="1"/>
</dbReference>
<keyword evidence="14" id="KW-0274">FAD</keyword>
<sequence length="533" mass="61960">MDYSERVNSKKGAGGVADATEANVHTKRRIKELLTSQVLDLENDPYVFRNHVGILECRLCLTTHTNEASYISHLSGRKHALNLERRRILDEKQNRQGKAEGNVVSINNISKRSWNSIGKPPFKTTKIRDQESLRMGLLVQVQVPRITVKEPFFRLMSGYELSDKNQNVSKSFLQRHKTDYEDDEDIQPSKWQYLVISAEPYDNICVAIPAQQEIEKPSGTDQMSKSYWWFWDDDSKDLNPRIGTTFQQRHTLKTLFLMTQKEHREQCSFLLRCEEAYNLVQDFLNDSSPHGAISPRAKGYTYRPQRRQVVKEKVKKSLEVLKSFIERHSIEEIAISYNGGKDCLVMLILLLATIHKRFSSETNTNPSLNLLPKNYRLDSIYINSEEPFPEVSEFINESTEFYSLNPFTIKSSLKEGFQLYLNEKPTIKSIVVGIRYADPYGSMLQYEQETDHDWPKFLRVHPILHWHYVDIWDFIIGCDLEYCSLYDKGYTSIGGVDTTSPNEFLKIGPDFLPAYMLEEYADERERLGRDKKT</sequence>
<evidence type="ECO:0000256" key="19">
    <source>
        <dbReference type="ARBA" id="ARBA00031145"/>
    </source>
</evidence>
<dbReference type="EMBL" id="CP076661">
    <property type="protein sequence ID" value="QWU86410.1"/>
    <property type="molecule type" value="Genomic_DNA"/>
</dbReference>
<evidence type="ECO:0000256" key="9">
    <source>
        <dbReference type="ARBA" id="ARBA00022695"/>
    </source>
</evidence>
<comment type="catalytic activity">
    <reaction evidence="21">
        <text>FMN + ATP + H(+) = FAD + diphosphate</text>
        <dbReference type="Rhea" id="RHEA:17237"/>
        <dbReference type="ChEBI" id="CHEBI:15378"/>
        <dbReference type="ChEBI" id="CHEBI:30616"/>
        <dbReference type="ChEBI" id="CHEBI:33019"/>
        <dbReference type="ChEBI" id="CHEBI:57692"/>
        <dbReference type="ChEBI" id="CHEBI:58210"/>
        <dbReference type="EC" id="2.7.7.2"/>
    </reaction>
</comment>
<evidence type="ECO:0000256" key="16">
    <source>
        <dbReference type="ARBA" id="ARBA00022840"/>
    </source>
</evidence>
<dbReference type="Gene3D" id="3.40.50.620">
    <property type="entry name" value="HUPs"/>
    <property type="match status" value="1"/>
</dbReference>
<organism evidence="23 24">
    <name type="scientific">Candidozyma haemuli</name>
    <dbReference type="NCBI Taxonomy" id="45357"/>
    <lineage>
        <taxon>Eukaryota</taxon>
        <taxon>Fungi</taxon>
        <taxon>Dikarya</taxon>
        <taxon>Ascomycota</taxon>
        <taxon>Saccharomycotina</taxon>
        <taxon>Pichiomycetes</taxon>
        <taxon>Metschnikowiaceae</taxon>
        <taxon>Candidozyma</taxon>
    </lineage>
</organism>
<keyword evidence="18" id="KW-0539">Nucleus</keyword>
<evidence type="ECO:0000259" key="22">
    <source>
        <dbReference type="PROSITE" id="PS50171"/>
    </source>
</evidence>
<evidence type="ECO:0000256" key="21">
    <source>
        <dbReference type="ARBA" id="ARBA00049494"/>
    </source>
</evidence>
<evidence type="ECO:0000313" key="24">
    <source>
        <dbReference type="Proteomes" id="UP000825434"/>
    </source>
</evidence>
<evidence type="ECO:0000256" key="3">
    <source>
        <dbReference type="ARBA" id="ARBA00008995"/>
    </source>
</evidence>
<dbReference type="PANTHER" id="PTHR23293:SF9">
    <property type="entry name" value="FAD SYNTHASE"/>
    <property type="match status" value="1"/>
</dbReference>
<dbReference type="Pfam" id="PF12874">
    <property type="entry name" value="zf-met"/>
    <property type="match status" value="1"/>
</dbReference>
<dbReference type="InterPro" id="IPR000690">
    <property type="entry name" value="Matrin/U1-C_Znf_C2H2"/>
</dbReference>
<dbReference type="InterPro" id="IPR003604">
    <property type="entry name" value="Matrin/U1-like-C_Znf_C2H2"/>
</dbReference>
<evidence type="ECO:0000256" key="18">
    <source>
        <dbReference type="ARBA" id="ARBA00023242"/>
    </source>
</evidence>
<feature type="domain" description="Matrin-type" evidence="22">
    <location>
        <begin position="55"/>
        <end position="85"/>
    </location>
</feature>
<evidence type="ECO:0000256" key="10">
    <source>
        <dbReference type="ARBA" id="ARBA00022723"/>
    </source>
</evidence>
<accession>A0ABX8I1S8</accession>
<dbReference type="SMART" id="SM00451">
    <property type="entry name" value="ZnF_U1"/>
    <property type="match status" value="1"/>
</dbReference>
<comment type="pathway">
    <text evidence="2">Cofactor biosynthesis; FAD biosynthesis; FAD from FMN: step 1/1.</text>
</comment>
<name>A0ABX8I1S8_9ASCO</name>
<evidence type="ECO:0000256" key="5">
    <source>
        <dbReference type="ARBA" id="ARBA00022630"/>
    </source>
</evidence>
<dbReference type="Pfam" id="PF16835">
    <property type="entry name" value="SF3A2"/>
    <property type="match status" value="1"/>
</dbReference>
<reference evidence="23 24" key="1">
    <citation type="submission" date="2021-06" db="EMBL/GenBank/DDBJ databases">
        <title>Candida outbreak in Lebanon.</title>
        <authorList>
            <person name="Finianos M."/>
        </authorList>
    </citation>
    <scope>NUCLEOTIDE SEQUENCE [LARGE SCALE GENOMIC DNA]</scope>
    <source>
        <strain evidence="23">CA3LBN</strain>
    </source>
</reference>
<dbReference type="Proteomes" id="UP000825434">
    <property type="component" value="Chromosome 1"/>
</dbReference>
<gene>
    <name evidence="23" type="ORF">CA3LBN_000628</name>
</gene>
<keyword evidence="8" id="KW-0808">Transferase</keyword>
<keyword evidence="5" id="KW-0285">Flavoprotein</keyword>
<evidence type="ECO:0000256" key="20">
    <source>
        <dbReference type="ARBA" id="ARBA00031871"/>
    </source>
</evidence>
<keyword evidence="24" id="KW-1185">Reference proteome</keyword>
<keyword evidence="10" id="KW-0479">Metal-binding</keyword>
<dbReference type="InterPro" id="IPR014729">
    <property type="entry name" value="Rossmann-like_a/b/a_fold"/>
</dbReference>
<keyword evidence="11" id="KW-0747">Spliceosome</keyword>
<dbReference type="InterPro" id="IPR013087">
    <property type="entry name" value="Znf_C2H2_type"/>
</dbReference>
<evidence type="ECO:0000256" key="8">
    <source>
        <dbReference type="ARBA" id="ARBA00022679"/>
    </source>
</evidence>
<evidence type="ECO:0000256" key="17">
    <source>
        <dbReference type="ARBA" id="ARBA00023187"/>
    </source>
</evidence>
<keyword evidence="12" id="KW-0547">Nucleotide-binding</keyword>
<keyword evidence="9" id="KW-0548">Nucleotidyltransferase</keyword>
<keyword evidence="6" id="KW-0288">FMN</keyword>
<dbReference type="InterPro" id="IPR036236">
    <property type="entry name" value="Znf_C2H2_sf"/>
</dbReference>
<dbReference type="CDD" id="cd23948">
    <property type="entry name" value="FAD_synthase"/>
    <property type="match status" value="1"/>
</dbReference>
<keyword evidence="15" id="KW-0862">Zinc</keyword>
<comment type="similarity">
    <text evidence="3">Belongs to the SF3A2 family.</text>
</comment>
<evidence type="ECO:0000256" key="1">
    <source>
        <dbReference type="ARBA" id="ARBA00004123"/>
    </source>
</evidence>